<dbReference type="PANTHER" id="PTHR43792:SF1">
    <property type="entry name" value="N-ACETYLTRANSFERASE DOMAIN-CONTAINING PROTEIN"/>
    <property type="match status" value="1"/>
</dbReference>
<sequence length="265" mass="28480">MAAAPADNTSTATAPDEGGGGDDETILVRTTLPILPLPTNDARPRLETARLLVRPLQQSDLAGLHALRTQPEAMTGTRLGRPDRDLAETQGALDFFLGHGDSEPSYLWGAFLRSTGELIGEGGVHALASDAAAASGWPEIGYKFRREHWGQGYATELLGAVLGAWWKLPRRSVEIRANKRAVVTWAAGDDDGSSVAVAREEASAVEHVYANAEPGNVGSCRVLEKLGFQRFHEWTEPDTQGHRIGQPLDLAGYLLASPDPTELRV</sequence>
<gene>
    <name evidence="3" type="ORF">PG996_001417</name>
</gene>
<evidence type="ECO:0000313" key="3">
    <source>
        <dbReference type="EMBL" id="KAK8082636.1"/>
    </source>
</evidence>
<comment type="caution">
    <text evidence="3">The sequence shown here is derived from an EMBL/GenBank/DDBJ whole genome shotgun (WGS) entry which is preliminary data.</text>
</comment>
<proteinExistence type="predicted"/>
<accession>A0ABR1WGJ4</accession>
<evidence type="ECO:0000256" key="1">
    <source>
        <dbReference type="SAM" id="MobiDB-lite"/>
    </source>
</evidence>
<dbReference type="Pfam" id="PF13302">
    <property type="entry name" value="Acetyltransf_3"/>
    <property type="match status" value="1"/>
</dbReference>
<dbReference type="PANTHER" id="PTHR43792">
    <property type="entry name" value="GNAT FAMILY, PUTATIVE (AFU_ORTHOLOGUE AFUA_3G00765)-RELATED-RELATED"/>
    <property type="match status" value="1"/>
</dbReference>
<dbReference type="InterPro" id="IPR051531">
    <property type="entry name" value="N-acetyltransferase"/>
</dbReference>
<dbReference type="Proteomes" id="UP001446871">
    <property type="component" value="Unassembled WGS sequence"/>
</dbReference>
<protein>
    <submittedName>
        <fullName evidence="3">GNAT domain-containing protein</fullName>
    </submittedName>
</protein>
<dbReference type="InterPro" id="IPR000182">
    <property type="entry name" value="GNAT_dom"/>
</dbReference>
<evidence type="ECO:0000313" key="4">
    <source>
        <dbReference type="Proteomes" id="UP001446871"/>
    </source>
</evidence>
<evidence type="ECO:0000259" key="2">
    <source>
        <dbReference type="PROSITE" id="PS51186"/>
    </source>
</evidence>
<organism evidence="3 4">
    <name type="scientific">Apiospora saccharicola</name>
    <dbReference type="NCBI Taxonomy" id="335842"/>
    <lineage>
        <taxon>Eukaryota</taxon>
        <taxon>Fungi</taxon>
        <taxon>Dikarya</taxon>
        <taxon>Ascomycota</taxon>
        <taxon>Pezizomycotina</taxon>
        <taxon>Sordariomycetes</taxon>
        <taxon>Xylariomycetidae</taxon>
        <taxon>Amphisphaeriales</taxon>
        <taxon>Apiosporaceae</taxon>
        <taxon>Apiospora</taxon>
    </lineage>
</organism>
<dbReference type="Gene3D" id="3.40.630.30">
    <property type="match status" value="1"/>
</dbReference>
<reference evidence="3 4" key="1">
    <citation type="submission" date="2023-01" db="EMBL/GenBank/DDBJ databases">
        <title>Analysis of 21 Apiospora genomes using comparative genomics revels a genus with tremendous synthesis potential of carbohydrate active enzymes and secondary metabolites.</title>
        <authorList>
            <person name="Sorensen T."/>
        </authorList>
    </citation>
    <scope>NUCLEOTIDE SEQUENCE [LARGE SCALE GENOMIC DNA]</scope>
    <source>
        <strain evidence="3 4">CBS 83171</strain>
    </source>
</reference>
<dbReference type="InterPro" id="IPR016181">
    <property type="entry name" value="Acyl_CoA_acyltransferase"/>
</dbReference>
<feature type="region of interest" description="Disordered" evidence="1">
    <location>
        <begin position="1"/>
        <end position="24"/>
    </location>
</feature>
<feature type="domain" description="N-acetyltransferase" evidence="2">
    <location>
        <begin position="51"/>
        <end position="249"/>
    </location>
</feature>
<keyword evidence="4" id="KW-1185">Reference proteome</keyword>
<dbReference type="EMBL" id="JAQQWM010000001">
    <property type="protein sequence ID" value="KAK8082636.1"/>
    <property type="molecule type" value="Genomic_DNA"/>
</dbReference>
<name>A0ABR1WGJ4_9PEZI</name>
<dbReference type="PROSITE" id="PS51186">
    <property type="entry name" value="GNAT"/>
    <property type="match status" value="1"/>
</dbReference>
<dbReference type="SUPFAM" id="SSF55729">
    <property type="entry name" value="Acyl-CoA N-acyltransferases (Nat)"/>
    <property type="match status" value="2"/>
</dbReference>